<evidence type="ECO:0000313" key="3">
    <source>
        <dbReference type="EMBL" id="GIO36541.1"/>
    </source>
</evidence>
<accession>A0A919XQG8</accession>
<comment type="caution">
    <text evidence="3">The sequence shown here is derived from an EMBL/GenBank/DDBJ whole genome shotgun (WGS) entry which is preliminary data.</text>
</comment>
<feature type="domain" description="HTH arsR-type" evidence="2">
    <location>
        <begin position="3"/>
        <end position="84"/>
    </location>
</feature>
<gene>
    <name evidence="3" type="ORF">J41TS12_14020</name>
</gene>
<evidence type="ECO:0000256" key="1">
    <source>
        <dbReference type="ARBA" id="ARBA00023125"/>
    </source>
</evidence>
<dbReference type="Pfam" id="PF12840">
    <property type="entry name" value="HTH_20"/>
    <property type="match status" value="1"/>
</dbReference>
<organism evidence="3 4">
    <name type="scientific">Paenibacillus antibioticophila</name>
    <dbReference type="NCBI Taxonomy" id="1274374"/>
    <lineage>
        <taxon>Bacteria</taxon>
        <taxon>Bacillati</taxon>
        <taxon>Bacillota</taxon>
        <taxon>Bacilli</taxon>
        <taxon>Bacillales</taxon>
        <taxon>Paenibacillaceae</taxon>
        <taxon>Paenibacillus</taxon>
    </lineage>
</organism>
<dbReference type="RefSeq" id="WP_212938891.1">
    <property type="nucleotide sequence ID" value="NZ_BORR01000004.1"/>
</dbReference>
<dbReference type="InterPro" id="IPR036390">
    <property type="entry name" value="WH_DNA-bd_sf"/>
</dbReference>
<dbReference type="GO" id="GO:0003700">
    <property type="term" value="F:DNA-binding transcription factor activity"/>
    <property type="evidence" value="ECO:0007669"/>
    <property type="project" value="InterPro"/>
</dbReference>
<keyword evidence="1" id="KW-0238">DNA-binding</keyword>
<dbReference type="GO" id="GO:0003677">
    <property type="term" value="F:DNA binding"/>
    <property type="evidence" value="ECO:0007669"/>
    <property type="project" value="UniProtKB-KW"/>
</dbReference>
<sequence length="177" mass="21025">MDNHGDILLNPIRMRIIQHMADKKGRTVGSLSELMSDIPRTTLYRHINMLFEHGYLLVSKETRIRGAYEREYILNLEALQETAEEESIEKNVKFFLMKLLSDFDRYFKDRGNPIKDRLFLSSNTLLMSDNEYNQFIDEIFEVVNKHLNFEPNQERKQRTLSIISSPNWEKGDLNHEE</sequence>
<dbReference type="InterPro" id="IPR036388">
    <property type="entry name" value="WH-like_DNA-bd_sf"/>
</dbReference>
<dbReference type="InterPro" id="IPR001845">
    <property type="entry name" value="HTH_ArsR_DNA-bd_dom"/>
</dbReference>
<dbReference type="SMART" id="SM00418">
    <property type="entry name" value="HTH_ARSR"/>
    <property type="match status" value="1"/>
</dbReference>
<evidence type="ECO:0000259" key="2">
    <source>
        <dbReference type="SMART" id="SM00418"/>
    </source>
</evidence>
<dbReference type="Gene3D" id="6.10.140.2180">
    <property type="match status" value="1"/>
</dbReference>
<dbReference type="SUPFAM" id="SSF46785">
    <property type="entry name" value="Winged helix' DNA-binding domain"/>
    <property type="match status" value="1"/>
</dbReference>
<reference evidence="3 4" key="1">
    <citation type="submission" date="2021-03" db="EMBL/GenBank/DDBJ databases">
        <title>Antimicrobial resistance genes in bacteria isolated from Japanese honey, and their potential for conferring macrolide and lincosamide resistance in the American foulbrood pathogen Paenibacillus larvae.</title>
        <authorList>
            <person name="Okamoto M."/>
            <person name="Kumagai M."/>
            <person name="Kanamori H."/>
            <person name="Takamatsu D."/>
        </authorList>
    </citation>
    <scope>NUCLEOTIDE SEQUENCE [LARGE SCALE GENOMIC DNA]</scope>
    <source>
        <strain evidence="3 4">J41TS12</strain>
    </source>
</reference>
<dbReference type="EMBL" id="BORR01000004">
    <property type="protein sequence ID" value="GIO36541.1"/>
    <property type="molecule type" value="Genomic_DNA"/>
</dbReference>
<evidence type="ECO:0000313" key="4">
    <source>
        <dbReference type="Proteomes" id="UP000681162"/>
    </source>
</evidence>
<dbReference type="InterPro" id="IPR011991">
    <property type="entry name" value="ArsR-like_HTH"/>
</dbReference>
<name>A0A919XQG8_9BACL</name>
<dbReference type="Gene3D" id="1.10.10.10">
    <property type="entry name" value="Winged helix-like DNA-binding domain superfamily/Winged helix DNA-binding domain"/>
    <property type="match status" value="1"/>
</dbReference>
<dbReference type="Proteomes" id="UP000681162">
    <property type="component" value="Unassembled WGS sequence"/>
</dbReference>
<proteinExistence type="predicted"/>
<protein>
    <submittedName>
        <fullName evidence="3">Transcriptional regulator</fullName>
    </submittedName>
</protein>
<keyword evidence="4" id="KW-1185">Reference proteome</keyword>
<dbReference type="AlphaFoldDB" id="A0A919XQG8"/>
<dbReference type="CDD" id="cd00090">
    <property type="entry name" value="HTH_ARSR"/>
    <property type="match status" value="1"/>
</dbReference>